<evidence type="ECO:0000256" key="1">
    <source>
        <dbReference type="SAM" id="MobiDB-lite"/>
    </source>
</evidence>
<name>A0A6C0BV51_9ZZZZ</name>
<dbReference type="EMBL" id="MN739260">
    <property type="protein sequence ID" value="QHS95942.1"/>
    <property type="molecule type" value="Genomic_DNA"/>
</dbReference>
<feature type="compositionally biased region" description="Basic and acidic residues" evidence="1">
    <location>
        <begin position="178"/>
        <end position="189"/>
    </location>
</feature>
<protein>
    <submittedName>
        <fullName evidence="2">Uncharacterized protein</fullName>
    </submittedName>
</protein>
<feature type="compositionally biased region" description="Low complexity" evidence="1">
    <location>
        <begin position="148"/>
        <end position="161"/>
    </location>
</feature>
<dbReference type="AlphaFoldDB" id="A0A6C0BV51"/>
<accession>A0A6C0BV51</accession>
<organism evidence="2">
    <name type="scientific">viral metagenome</name>
    <dbReference type="NCBI Taxonomy" id="1070528"/>
    <lineage>
        <taxon>unclassified sequences</taxon>
        <taxon>metagenomes</taxon>
        <taxon>organismal metagenomes</taxon>
    </lineage>
</organism>
<feature type="compositionally biased region" description="Acidic residues" evidence="1">
    <location>
        <begin position="164"/>
        <end position="177"/>
    </location>
</feature>
<sequence>MSTASNVKLIKLLSERYKFDAEDAVEYVKTASKKGRPKKEIEVEQAKDLFDKILEDAGEAPLEKDPALYKQFEKAPEKVNKVAEKEKKAAEKEAKKVEKEKKDAEKEAKKLEKEKKADEKEAKKLEKEKKAHEKEQKAAEKEAKKQVKPVVVAPVKTVTHVESSDDDSSDDDEEDDKNDVVELKPQEKELVVIKHTPVEELVLSSDDEIDEDVNKIVQSVMRAKMAKSEAKKESDDESEEDDSDHEEEEEEVVKVKRVKINGKDYLKSSNNVLYDVETNDAIGVWDENKQEVILNELDEDSYVDEDNNEKSDDEKSEDE</sequence>
<feature type="region of interest" description="Disordered" evidence="1">
    <location>
        <begin position="222"/>
        <end position="253"/>
    </location>
</feature>
<feature type="compositionally biased region" description="Acidic residues" evidence="1">
    <location>
        <begin position="235"/>
        <end position="251"/>
    </location>
</feature>
<feature type="compositionally biased region" description="Acidic residues" evidence="1">
    <location>
        <begin position="296"/>
        <end position="307"/>
    </location>
</feature>
<feature type="region of interest" description="Disordered" evidence="1">
    <location>
        <begin position="295"/>
        <end position="319"/>
    </location>
</feature>
<feature type="compositionally biased region" description="Basic and acidic residues" evidence="1">
    <location>
        <begin position="74"/>
        <end position="145"/>
    </location>
</feature>
<reference evidence="2" key="1">
    <citation type="journal article" date="2020" name="Nature">
        <title>Giant virus diversity and host interactions through global metagenomics.</title>
        <authorList>
            <person name="Schulz F."/>
            <person name="Roux S."/>
            <person name="Paez-Espino D."/>
            <person name="Jungbluth S."/>
            <person name="Walsh D.A."/>
            <person name="Denef V.J."/>
            <person name="McMahon K.D."/>
            <person name="Konstantinidis K.T."/>
            <person name="Eloe-Fadrosh E.A."/>
            <person name="Kyrpides N.C."/>
            <person name="Woyke T."/>
        </authorList>
    </citation>
    <scope>NUCLEOTIDE SEQUENCE</scope>
    <source>
        <strain evidence="2">GVMAG-M-3300019093-7</strain>
    </source>
</reference>
<feature type="region of interest" description="Disordered" evidence="1">
    <location>
        <begin position="74"/>
        <end position="189"/>
    </location>
</feature>
<evidence type="ECO:0000313" key="2">
    <source>
        <dbReference type="EMBL" id="QHS95942.1"/>
    </source>
</evidence>
<proteinExistence type="predicted"/>